<dbReference type="InterPro" id="IPR051267">
    <property type="entry name" value="STEAP_metalloreductase"/>
</dbReference>
<dbReference type="Proteomes" id="UP000010296">
    <property type="component" value="Unassembled WGS sequence"/>
</dbReference>
<dbReference type="HOGENOM" id="CLU_076368_0_0_9"/>
<proteinExistence type="predicted"/>
<feature type="domain" description="Pyrroline-5-carboxylate reductase catalytic N-terminal" evidence="2">
    <location>
        <begin position="5"/>
        <end position="97"/>
    </location>
</feature>
<dbReference type="GO" id="GO:0016491">
    <property type="term" value="F:oxidoreductase activity"/>
    <property type="evidence" value="ECO:0007669"/>
    <property type="project" value="UniProtKB-KW"/>
</dbReference>
<evidence type="ECO:0000313" key="3">
    <source>
        <dbReference type="EMBL" id="EFU73204.1"/>
    </source>
</evidence>
<keyword evidence="1" id="KW-0560">Oxidoreductase</keyword>
<dbReference type="InterPro" id="IPR028939">
    <property type="entry name" value="P5C_Rdtase_cat_N"/>
</dbReference>
<comment type="caution">
    <text evidence="3">The sequence shown here is derived from an EMBL/GenBank/DDBJ whole genome shotgun (WGS) entry which is preliminary data.</text>
</comment>
<dbReference type="eggNOG" id="COG2085">
    <property type="taxonomic scope" value="Bacteria"/>
</dbReference>
<dbReference type="STRING" id="888064.HMPREF9088_1934"/>
<keyword evidence="4" id="KW-1185">Reference proteome</keyword>
<dbReference type="Gene3D" id="3.40.50.720">
    <property type="entry name" value="NAD(P)-binding Rossmann-like Domain"/>
    <property type="match status" value="1"/>
</dbReference>
<dbReference type="RefSeq" id="WP_007208945.1">
    <property type="nucleotide sequence ID" value="NZ_GL622241.1"/>
</dbReference>
<dbReference type="PANTHER" id="PTHR14239">
    <property type="entry name" value="DUDULIN-RELATED"/>
    <property type="match status" value="1"/>
</dbReference>
<evidence type="ECO:0000259" key="2">
    <source>
        <dbReference type="Pfam" id="PF03807"/>
    </source>
</evidence>
<accession>E6LHU4</accession>
<dbReference type="SUPFAM" id="SSF51735">
    <property type="entry name" value="NAD(P)-binding Rossmann-fold domains"/>
    <property type="match status" value="1"/>
</dbReference>
<organism evidence="3 4">
    <name type="scientific">Enterococcus italicus (strain DSM 15952 / CCUG 50447 / LMG 22039 / TP 1.5)</name>
    <dbReference type="NCBI Taxonomy" id="888064"/>
    <lineage>
        <taxon>Bacteria</taxon>
        <taxon>Bacillati</taxon>
        <taxon>Bacillota</taxon>
        <taxon>Bacilli</taxon>
        <taxon>Lactobacillales</taxon>
        <taxon>Enterococcaceae</taxon>
        <taxon>Enterococcus</taxon>
    </lineage>
</organism>
<evidence type="ECO:0000313" key="4">
    <source>
        <dbReference type="Proteomes" id="UP000010296"/>
    </source>
</evidence>
<protein>
    <submittedName>
        <fullName evidence="3">NADP oxidoreductase coenzyme F420-dependent</fullName>
    </submittedName>
</protein>
<dbReference type="AlphaFoldDB" id="E6LHU4"/>
<name>E6LHU4_ENTI1</name>
<sequence length="215" mass="23185">MSSKKIGVIGAGKLGLTLAQLGVQAGYEVMIACSRPPEAIALTVDVLAPGAKAVDTASLISANDVLILALPLSKFRNLLQLENVSFTDKLVIDAMNYWWEVDGKENAFSNGADSYSEKVQQLLPTAKVVKAFNHMGYHDLADEARAKGVPKRKAIAYAGDDEWALERVRELIESFGFDALPIGYLAEGVKLEPGSPLFGANLEKEAFLTIFNQLG</sequence>
<dbReference type="InterPro" id="IPR036291">
    <property type="entry name" value="NAD(P)-bd_dom_sf"/>
</dbReference>
<dbReference type="Pfam" id="PF03807">
    <property type="entry name" value="F420_oxidored"/>
    <property type="match status" value="1"/>
</dbReference>
<dbReference type="OrthoDB" id="1523398at2"/>
<reference evidence="3 4" key="1">
    <citation type="submission" date="2010-12" db="EMBL/GenBank/DDBJ databases">
        <authorList>
            <person name="Muzny D."/>
            <person name="Qin X."/>
            <person name="Deng J."/>
            <person name="Jiang H."/>
            <person name="Liu Y."/>
            <person name="Qu J."/>
            <person name="Song X.-Z."/>
            <person name="Zhang L."/>
            <person name="Thornton R."/>
            <person name="Coyle M."/>
            <person name="Francisco L."/>
            <person name="Jackson L."/>
            <person name="Javaid M."/>
            <person name="Korchina V."/>
            <person name="Kovar C."/>
            <person name="Mata R."/>
            <person name="Mathew T."/>
            <person name="Ngo R."/>
            <person name="Nguyen L."/>
            <person name="Nguyen N."/>
            <person name="Okwuonu G."/>
            <person name="Ongeri F."/>
            <person name="Pham C."/>
            <person name="Simmons D."/>
            <person name="Wilczek-Boney K."/>
            <person name="Hale W."/>
            <person name="Jakkamsetti A."/>
            <person name="Pham P."/>
            <person name="Ruth R."/>
            <person name="San Lucas F."/>
            <person name="Warren J."/>
            <person name="Zhang J."/>
            <person name="Zhao Z."/>
            <person name="Zhou C."/>
            <person name="Zhu D."/>
            <person name="Lee S."/>
            <person name="Bess C."/>
            <person name="Blankenburg K."/>
            <person name="Forbes L."/>
            <person name="Fu Q."/>
            <person name="Gubbala S."/>
            <person name="Hirani K."/>
            <person name="Jayaseelan J.C."/>
            <person name="Lara F."/>
            <person name="Munidasa M."/>
            <person name="Palculict T."/>
            <person name="Patil S."/>
            <person name="Pu L.-L."/>
            <person name="Saada N."/>
            <person name="Tang L."/>
            <person name="Weissenberger G."/>
            <person name="Zhu Y."/>
            <person name="Hemphill L."/>
            <person name="Shang Y."/>
            <person name="Youmans B."/>
            <person name="Ayvaz T."/>
            <person name="Ross M."/>
            <person name="Santibanez J."/>
            <person name="Aqrawi P."/>
            <person name="Gross S."/>
            <person name="Joshi V."/>
            <person name="Fowler G."/>
            <person name="Nazareth L."/>
            <person name="Reid J."/>
            <person name="Worley K."/>
            <person name="Petrosino J."/>
            <person name="Highlander S."/>
            <person name="Gibbs R."/>
        </authorList>
    </citation>
    <scope>NUCLEOTIDE SEQUENCE [LARGE SCALE GENOMIC DNA]</scope>
    <source>
        <strain evidence="4">DSM 15952 / CCUG 50447 / LMG 22039 / TP 1.5</strain>
    </source>
</reference>
<dbReference type="EMBL" id="AEPV01000074">
    <property type="protein sequence ID" value="EFU73204.1"/>
    <property type="molecule type" value="Genomic_DNA"/>
</dbReference>
<evidence type="ECO:0000256" key="1">
    <source>
        <dbReference type="ARBA" id="ARBA00023002"/>
    </source>
</evidence>
<dbReference type="PATRIC" id="fig|888064.11.peg.2072"/>
<gene>
    <name evidence="3" type="ORF">HMPREF9088_1934</name>
</gene>